<accession>A0A699J7W7</accession>
<organism evidence="3">
    <name type="scientific">Tanacetum cinerariifolium</name>
    <name type="common">Dalmatian daisy</name>
    <name type="synonym">Chrysanthemum cinerariifolium</name>
    <dbReference type="NCBI Taxonomy" id="118510"/>
    <lineage>
        <taxon>Eukaryota</taxon>
        <taxon>Viridiplantae</taxon>
        <taxon>Streptophyta</taxon>
        <taxon>Embryophyta</taxon>
        <taxon>Tracheophyta</taxon>
        <taxon>Spermatophyta</taxon>
        <taxon>Magnoliopsida</taxon>
        <taxon>eudicotyledons</taxon>
        <taxon>Gunneridae</taxon>
        <taxon>Pentapetalae</taxon>
        <taxon>asterids</taxon>
        <taxon>campanulids</taxon>
        <taxon>Asterales</taxon>
        <taxon>Asteraceae</taxon>
        <taxon>Asteroideae</taxon>
        <taxon>Anthemideae</taxon>
        <taxon>Anthemidinae</taxon>
        <taxon>Tanacetum</taxon>
    </lineage>
</organism>
<reference evidence="3" key="1">
    <citation type="journal article" date="2019" name="Sci. Rep.">
        <title>Draft genome of Tanacetum cinerariifolium, the natural source of mosquito coil.</title>
        <authorList>
            <person name="Yamashiro T."/>
            <person name="Shiraishi A."/>
            <person name="Satake H."/>
            <person name="Nakayama K."/>
        </authorList>
    </citation>
    <scope>NUCLEOTIDE SEQUENCE</scope>
</reference>
<dbReference type="EMBL" id="BKCJ010374832">
    <property type="protein sequence ID" value="GFA13839.1"/>
    <property type="molecule type" value="Genomic_DNA"/>
</dbReference>
<protein>
    <recommendedName>
        <fullName evidence="2">Retrotransposon gag domain-containing protein</fullName>
    </recommendedName>
</protein>
<evidence type="ECO:0000256" key="1">
    <source>
        <dbReference type="SAM" id="MobiDB-lite"/>
    </source>
</evidence>
<gene>
    <name evidence="3" type="ORF">Tci_585811</name>
</gene>
<feature type="compositionally biased region" description="Basic and acidic residues" evidence="1">
    <location>
        <begin position="188"/>
        <end position="203"/>
    </location>
</feature>
<comment type="caution">
    <text evidence="3">The sequence shown here is derived from an EMBL/GenBank/DDBJ whole genome shotgun (WGS) entry which is preliminary data.</text>
</comment>
<feature type="region of interest" description="Disordered" evidence="1">
    <location>
        <begin position="166"/>
        <end position="209"/>
    </location>
</feature>
<feature type="compositionally biased region" description="Basic and acidic residues" evidence="1">
    <location>
        <begin position="166"/>
        <end position="181"/>
    </location>
</feature>
<proteinExistence type="predicted"/>
<evidence type="ECO:0000313" key="3">
    <source>
        <dbReference type="EMBL" id="GFA13839.1"/>
    </source>
</evidence>
<dbReference type="AlphaFoldDB" id="A0A699J7W7"/>
<dbReference type="Pfam" id="PF03732">
    <property type="entry name" value="Retrotrans_gag"/>
    <property type="match status" value="1"/>
</dbReference>
<dbReference type="InterPro" id="IPR005162">
    <property type="entry name" value="Retrotrans_gag_dom"/>
</dbReference>
<evidence type="ECO:0000259" key="2">
    <source>
        <dbReference type="Pfam" id="PF03732"/>
    </source>
</evidence>
<name>A0A699J7W7_TANCI</name>
<feature type="non-terminal residue" evidence="3">
    <location>
        <position position="1"/>
    </location>
</feature>
<sequence length="273" mass="31182">CTYDLSCYLSNDQENVVAAIAAERARHANVGNDARGSGPVRGAVKLLRWFEKTKSVFRINECVEGKKTVNRMPWTEMKRLITAKFCPIEEVQQMKHELWILKVKEYNIVAYTHRFNELALMCPRMVEPKRVKVDAYIRGLTDNIEGKVTSSKPANLSEAIRMAHKLMDQKSQARDERILEGKKRKAPKNQDSENREPIRRTVPVEETTSDALVSQRDRLRYDWSDQVEEGPTNFALMAYSLTNSSSSTNSKVSNDSNCCSSCLECVKDLKEQN</sequence>
<feature type="domain" description="Retrotransposon gag" evidence="2">
    <location>
        <begin position="67"/>
        <end position="141"/>
    </location>
</feature>